<organism evidence="3 4">
    <name type="scientific">Plutella xylostella</name>
    <name type="common">Diamondback moth</name>
    <name type="synonym">Plutella maculipennis</name>
    <dbReference type="NCBI Taxonomy" id="51655"/>
    <lineage>
        <taxon>Eukaryota</taxon>
        <taxon>Metazoa</taxon>
        <taxon>Ecdysozoa</taxon>
        <taxon>Arthropoda</taxon>
        <taxon>Hexapoda</taxon>
        <taxon>Insecta</taxon>
        <taxon>Pterygota</taxon>
        <taxon>Neoptera</taxon>
        <taxon>Endopterygota</taxon>
        <taxon>Lepidoptera</taxon>
        <taxon>Glossata</taxon>
        <taxon>Ditrysia</taxon>
        <taxon>Yponomeutoidea</taxon>
        <taxon>Plutellidae</taxon>
        <taxon>Plutella</taxon>
    </lineage>
</organism>
<feature type="chain" id="PRO_5035797680" evidence="2">
    <location>
        <begin position="20"/>
        <end position="465"/>
    </location>
</feature>
<keyword evidence="4" id="KW-1185">Reference proteome</keyword>
<sequence length="465" mass="49499">MPWLLSVCCVLVFAQTCSSVVEVPRKMPLLPGKHIIRILPEFLASNTVSPTTMLPNQDAVTAAFATVPAEETAETSEIDVLNSAPYLVPENPGRQNEQAGHTVRHAGVPRQLAVVPAPLPDSDHELMFNVTWAPPLGTPAEDYSLEIRSETPTTDCEMPLCYEYNIPGDSTWWVVPAQASPAAGGCGVRPGCAYSVRLTAHPWDGHTAANLHVEMDVLVIVVVGSWWVVPAQASPAAGGCGVRPGCAYSVRLTAHPWDGHTAANLHVEMDECVSGVCSCAHAPRLPAPSVDAHTVSVAGELFINITWTLPPPRQPLRLPPGLKKQAYLVSIGKQMVSDAHPAPWFSDTASKVISASGAVAEGDSPRWRLLPVTERSGERGGKRTIVLDVKLLARVSLIDERGCMGPAGKALWASLGGACVLGAVIITTVGFRGVKRILNALRAAPAPTPIDPALRPAWLPWETDP</sequence>
<evidence type="ECO:0000256" key="2">
    <source>
        <dbReference type="SAM" id="SignalP"/>
    </source>
</evidence>
<keyword evidence="1" id="KW-0812">Transmembrane</keyword>
<feature type="signal peptide" evidence="2">
    <location>
        <begin position="1"/>
        <end position="19"/>
    </location>
</feature>
<feature type="transmembrane region" description="Helical" evidence="1">
    <location>
        <begin position="410"/>
        <end position="431"/>
    </location>
</feature>
<proteinExistence type="predicted"/>
<gene>
    <name evidence="3" type="ORF">PLXY2_LOCUS8372</name>
</gene>
<dbReference type="AlphaFoldDB" id="A0A8S4F9N1"/>
<dbReference type="Proteomes" id="UP000653454">
    <property type="component" value="Unassembled WGS sequence"/>
</dbReference>
<evidence type="ECO:0000313" key="4">
    <source>
        <dbReference type="Proteomes" id="UP000653454"/>
    </source>
</evidence>
<evidence type="ECO:0000256" key="1">
    <source>
        <dbReference type="SAM" id="Phobius"/>
    </source>
</evidence>
<name>A0A8S4F9N1_PLUXY</name>
<protein>
    <submittedName>
        <fullName evidence="3">(diamondback moth) hypothetical protein</fullName>
    </submittedName>
</protein>
<reference evidence="3" key="1">
    <citation type="submission" date="2020-11" db="EMBL/GenBank/DDBJ databases">
        <authorList>
            <person name="Whiteford S."/>
        </authorList>
    </citation>
    <scope>NUCLEOTIDE SEQUENCE</scope>
</reference>
<keyword evidence="2" id="KW-0732">Signal</keyword>
<keyword evidence="1" id="KW-0472">Membrane</keyword>
<keyword evidence="1" id="KW-1133">Transmembrane helix</keyword>
<accession>A0A8S4F9N1</accession>
<dbReference type="EMBL" id="CAJHNJ030000031">
    <property type="protein sequence ID" value="CAG9125427.1"/>
    <property type="molecule type" value="Genomic_DNA"/>
</dbReference>
<comment type="caution">
    <text evidence="3">The sequence shown here is derived from an EMBL/GenBank/DDBJ whole genome shotgun (WGS) entry which is preliminary data.</text>
</comment>
<evidence type="ECO:0000313" key="3">
    <source>
        <dbReference type="EMBL" id="CAG9125427.1"/>
    </source>
</evidence>